<dbReference type="Pfam" id="PF01791">
    <property type="entry name" value="DeoC"/>
    <property type="match status" value="1"/>
</dbReference>
<reference evidence="10" key="1">
    <citation type="journal article" date="2020" name="Stud. Mycol.">
        <title>101 Dothideomycetes genomes: a test case for predicting lifestyles and emergence of pathogens.</title>
        <authorList>
            <person name="Haridas S."/>
            <person name="Albert R."/>
            <person name="Binder M."/>
            <person name="Bloem J."/>
            <person name="Labutti K."/>
            <person name="Salamov A."/>
            <person name="Andreopoulos B."/>
            <person name="Baker S."/>
            <person name="Barry K."/>
            <person name="Bills G."/>
            <person name="Bluhm B."/>
            <person name="Cannon C."/>
            <person name="Castanera R."/>
            <person name="Culley D."/>
            <person name="Daum C."/>
            <person name="Ezra D."/>
            <person name="Gonzalez J."/>
            <person name="Henrissat B."/>
            <person name="Kuo A."/>
            <person name="Liang C."/>
            <person name="Lipzen A."/>
            <person name="Lutzoni F."/>
            <person name="Magnuson J."/>
            <person name="Mondo S."/>
            <person name="Nolan M."/>
            <person name="Ohm R."/>
            <person name="Pangilinan J."/>
            <person name="Park H.-J."/>
            <person name="Ramirez L."/>
            <person name="Alfaro M."/>
            <person name="Sun H."/>
            <person name="Tritt A."/>
            <person name="Yoshinaga Y."/>
            <person name="Zwiers L.-H."/>
            <person name="Turgeon B."/>
            <person name="Goodwin S."/>
            <person name="Spatafora J."/>
            <person name="Crous P."/>
            <person name="Grigoriev I."/>
        </authorList>
    </citation>
    <scope>NUCLEOTIDE SEQUENCE</scope>
    <source>
        <strain evidence="10">CBS 473.64</strain>
    </source>
</reference>
<feature type="region of interest" description="Disordered" evidence="9">
    <location>
        <begin position="105"/>
        <end position="155"/>
    </location>
</feature>
<dbReference type="GO" id="GO:0009264">
    <property type="term" value="P:deoxyribonucleotide catabolic process"/>
    <property type="evidence" value="ECO:0007669"/>
    <property type="project" value="InterPro"/>
</dbReference>
<dbReference type="GO" id="GO:0046386">
    <property type="term" value="P:deoxyribose phosphate catabolic process"/>
    <property type="evidence" value="ECO:0007669"/>
    <property type="project" value="UniProtKB-UniPathway"/>
</dbReference>
<feature type="active site" description="Schiff-base intermediate with acetaldehyde" evidence="8">
    <location>
        <position position="214"/>
    </location>
</feature>
<dbReference type="EMBL" id="MU006780">
    <property type="protein sequence ID" value="KAF2643318.1"/>
    <property type="molecule type" value="Genomic_DNA"/>
</dbReference>
<dbReference type="PIRSF" id="PIRSF001357">
    <property type="entry name" value="DeoC"/>
    <property type="match status" value="1"/>
</dbReference>
<evidence type="ECO:0000256" key="8">
    <source>
        <dbReference type="PIRSR" id="PIRSR001357-50"/>
    </source>
</evidence>
<organism evidence="10 11">
    <name type="scientific">Massarina eburnea CBS 473.64</name>
    <dbReference type="NCBI Taxonomy" id="1395130"/>
    <lineage>
        <taxon>Eukaryota</taxon>
        <taxon>Fungi</taxon>
        <taxon>Dikarya</taxon>
        <taxon>Ascomycota</taxon>
        <taxon>Pezizomycotina</taxon>
        <taxon>Dothideomycetes</taxon>
        <taxon>Pleosporomycetidae</taxon>
        <taxon>Pleosporales</taxon>
        <taxon>Massarineae</taxon>
        <taxon>Massarinaceae</taxon>
        <taxon>Massarina</taxon>
    </lineage>
</organism>
<evidence type="ECO:0000256" key="5">
    <source>
        <dbReference type="ARBA" id="ARBA00023270"/>
    </source>
</evidence>
<comment type="catalytic activity">
    <reaction evidence="7">
        <text>2-deoxy-D-ribose 5-phosphate = D-glyceraldehyde 3-phosphate + acetaldehyde</text>
        <dbReference type="Rhea" id="RHEA:12821"/>
        <dbReference type="ChEBI" id="CHEBI:15343"/>
        <dbReference type="ChEBI" id="CHEBI:59776"/>
        <dbReference type="ChEBI" id="CHEBI:62877"/>
        <dbReference type="EC" id="4.1.2.4"/>
    </reaction>
</comment>
<dbReference type="OrthoDB" id="70823at2759"/>
<name>A0A6A6SA50_9PLEO</name>
<evidence type="ECO:0000256" key="2">
    <source>
        <dbReference type="ARBA" id="ARBA00012515"/>
    </source>
</evidence>
<dbReference type="Proteomes" id="UP000799753">
    <property type="component" value="Unassembled WGS sequence"/>
</dbReference>
<proteinExistence type="inferred from homology"/>
<sequence length="327" mass="34805">MYDVPETGSKELAKTVDHTVLKLDVRKEGVDALCSEARTENFKSVCVRLPWVQRCVSNLKGSDVVVACVVGFHEGTQDTYSKLREARAAVAAGAKELDIVLNHSILTKHNRSTPPTHPTSPKHTRDSTADTITAANTAANSRPTNGATVAEGPYSAREDEIPDYSAIYRELASLRSLCPSPTTLKLILETSQLTEAQIIAAAHLAAAANIDFIKTSTGFNGPGATLPHVKLMVTAAEYLSTKTPSNGGSPVRAGGKKMEVKASGGIRGLEDARKMLEAGATRLGTSSGVWIMQEGRSVVEQKKKGNEGNNDRPGATRLYTDDSVGGY</sequence>
<dbReference type="PANTHER" id="PTHR10889:SF1">
    <property type="entry name" value="DEOXYRIBOSE-PHOSPHATE ALDOLASE"/>
    <property type="match status" value="1"/>
</dbReference>
<dbReference type="EC" id="4.1.2.4" evidence="2"/>
<comment type="similarity">
    <text evidence="1">Belongs to the DeoC/FbaB aldolase family. DeoC type 1 subfamily.</text>
</comment>
<evidence type="ECO:0000313" key="11">
    <source>
        <dbReference type="Proteomes" id="UP000799753"/>
    </source>
</evidence>
<dbReference type="SUPFAM" id="SSF51569">
    <property type="entry name" value="Aldolase"/>
    <property type="match status" value="1"/>
</dbReference>
<evidence type="ECO:0000256" key="3">
    <source>
        <dbReference type="ARBA" id="ARBA00022490"/>
    </source>
</evidence>
<feature type="region of interest" description="Disordered" evidence="9">
    <location>
        <begin position="300"/>
        <end position="327"/>
    </location>
</feature>
<dbReference type="AlphaFoldDB" id="A0A6A6SA50"/>
<gene>
    <name evidence="10" type="ORF">P280DRAFT_467373</name>
</gene>
<keyword evidence="3" id="KW-0963">Cytoplasm</keyword>
<evidence type="ECO:0000256" key="7">
    <source>
        <dbReference type="ARBA" id="ARBA00048791"/>
    </source>
</evidence>
<evidence type="ECO:0000313" key="10">
    <source>
        <dbReference type="EMBL" id="KAF2643318.1"/>
    </source>
</evidence>
<evidence type="ECO:0000256" key="6">
    <source>
        <dbReference type="ARBA" id="ARBA00032755"/>
    </source>
</evidence>
<dbReference type="SMART" id="SM01133">
    <property type="entry name" value="DeoC"/>
    <property type="match status" value="1"/>
</dbReference>
<dbReference type="PANTHER" id="PTHR10889">
    <property type="entry name" value="DEOXYRIBOSE-PHOSPHATE ALDOLASE"/>
    <property type="match status" value="1"/>
</dbReference>
<evidence type="ECO:0000256" key="1">
    <source>
        <dbReference type="ARBA" id="ARBA00010936"/>
    </source>
</evidence>
<dbReference type="InterPro" id="IPR002915">
    <property type="entry name" value="DeoC/FbaB/LacD_aldolase"/>
</dbReference>
<dbReference type="InterPro" id="IPR011343">
    <property type="entry name" value="DeoC"/>
</dbReference>
<evidence type="ECO:0000256" key="9">
    <source>
        <dbReference type="SAM" id="MobiDB-lite"/>
    </source>
</evidence>
<keyword evidence="4" id="KW-0456">Lyase</keyword>
<dbReference type="InterPro" id="IPR013785">
    <property type="entry name" value="Aldolase_TIM"/>
</dbReference>
<feature type="active site" description="Proton donor/acceptor" evidence="8">
    <location>
        <position position="261"/>
    </location>
</feature>
<dbReference type="GO" id="GO:0004139">
    <property type="term" value="F:deoxyribose-phosphate aldolase activity"/>
    <property type="evidence" value="ECO:0007669"/>
    <property type="project" value="UniProtKB-EC"/>
</dbReference>
<keyword evidence="11" id="KW-1185">Reference proteome</keyword>
<dbReference type="GO" id="GO:0005737">
    <property type="term" value="C:cytoplasm"/>
    <property type="evidence" value="ECO:0007669"/>
    <property type="project" value="InterPro"/>
</dbReference>
<feature type="compositionally biased region" description="Low complexity" evidence="9">
    <location>
        <begin position="129"/>
        <end position="141"/>
    </location>
</feature>
<dbReference type="InterPro" id="IPR028581">
    <property type="entry name" value="DeoC_typeI"/>
</dbReference>
<accession>A0A6A6SA50</accession>
<dbReference type="Gene3D" id="3.20.20.70">
    <property type="entry name" value="Aldolase class I"/>
    <property type="match status" value="1"/>
</dbReference>
<keyword evidence="5 8" id="KW-0704">Schiff base</keyword>
<feature type="compositionally biased region" description="Basic and acidic residues" evidence="9">
    <location>
        <begin position="300"/>
        <end position="310"/>
    </location>
</feature>
<protein>
    <recommendedName>
        <fullName evidence="2">deoxyribose-phosphate aldolase</fullName>
        <ecNumber evidence="2">4.1.2.4</ecNumber>
    </recommendedName>
    <alternativeName>
        <fullName evidence="6">2-deoxy-D-ribose 5-phosphate aldolase</fullName>
    </alternativeName>
</protein>
<dbReference type="GO" id="GO:0016052">
    <property type="term" value="P:carbohydrate catabolic process"/>
    <property type="evidence" value="ECO:0007669"/>
    <property type="project" value="TreeGrafter"/>
</dbReference>
<dbReference type="HAMAP" id="MF_00114">
    <property type="entry name" value="DeoC_type1"/>
    <property type="match status" value="1"/>
</dbReference>
<evidence type="ECO:0000256" key="4">
    <source>
        <dbReference type="ARBA" id="ARBA00023239"/>
    </source>
</evidence>
<dbReference type="UniPathway" id="UPA00002">
    <property type="reaction ID" value="UER00468"/>
</dbReference>